<dbReference type="InterPro" id="IPR016119">
    <property type="entry name" value="Br/Cl_peroxidase_C"/>
</dbReference>
<dbReference type="InterPro" id="IPR055161">
    <property type="entry name" value="NapH1-like_2nd"/>
</dbReference>
<sequence length="493" mass="53754">MKISIPLGIVAGTLLLGSGVKAATLTTSQTTNTVIEWNKAALQAIRDTRSTPPIAARALAITHTSIYDAWSTYNPVAISTTFGDTLQRPESENTLENKNKAISYAAYRTLVDLFPQEVTKFNHVMASLGYDPTDTNSDTTTATGIGNAAAQALLDFRHRDGSNQLGDLHPGAYSDYTGYTSINTADTLVDPSRWQPLRIWDGRGGTQEQKFLTPHWGLVTPFALTNGAQFRPDAPLTLSDDPEGYRQQAEQILNLSANLTDEHKAIAEYWADGPGSETPPGHWNLLAQFISQRDSHDLDDDVKLFFALTNAQLDASIAAWDTKVAYDSVRPVTAIRYLFNGEQVETWGSARLINGENWQSYIPTPAFGEYVSGHSAFSAASTEILKQFTLSDAFGFSYTKLAGTSFIETGPATDITLYWDTFSTAANQAGLSRLYGGIHFEDGNLEGRNLGRKVAAVAWNKAQSYISPPQSVPESVSIWGLLVIGAIFLCKMK</sequence>
<dbReference type="Pfam" id="PF21167">
    <property type="entry name" value="DUF6851"/>
    <property type="match status" value="1"/>
</dbReference>
<dbReference type="Pfam" id="PF22778">
    <property type="entry name" value="VCPO_2nd"/>
    <property type="match status" value="1"/>
</dbReference>
<feature type="chain" id="PRO_5035164245" evidence="1">
    <location>
        <begin position="23"/>
        <end position="493"/>
    </location>
</feature>
<dbReference type="PANTHER" id="PTHR34599:SF2">
    <property type="entry name" value="TRAF-TYPE DOMAIN-CONTAINING PROTEIN"/>
    <property type="match status" value="1"/>
</dbReference>
<protein>
    <submittedName>
        <fullName evidence="4">Phosphatase PAP2 family protein</fullName>
    </submittedName>
</protein>
<gene>
    <name evidence="4" type="ORF">ICL16_40170</name>
</gene>
<feature type="signal peptide" evidence="1">
    <location>
        <begin position="1"/>
        <end position="22"/>
    </location>
</feature>
<evidence type="ECO:0000259" key="3">
    <source>
        <dbReference type="Pfam" id="PF22778"/>
    </source>
</evidence>
<dbReference type="Gene3D" id="1.20.144.10">
    <property type="entry name" value="Phosphatidic acid phosphatase type 2/haloperoxidase"/>
    <property type="match status" value="1"/>
</dbReference>
<comment type="caution">
    <text evidence="4">The sequence shown here is derived from an EMBL/GenBank/DDBJ whole genome shotgun (WGS) entry which is preliminary data.</text>
</comment>
<keyword evidence="5" id="KW-1185">Reference proteome</keyword>
<keyword evidence="1" id="KW-0732">Signal</keyword>
<dbReference type="Gene3D" id="1.10.606.10">
    <property type="entry name" value="Vanadium-containing Chloroperoxidase, domain 2"/>
    <property type="match status" value="1"/>
</dbReference>
<dbReference type="InterPro" id="IPR052559">
    <property type="entry name" value="V-haloperoxidase"/>
</dbReference>
<evidence type="ECO:0000313" key="5">
    <source>
        <dbReference type="Proteomes" id="UP000629098"/>
    </source>
</evidence>
<feature type="domain" description="DUF6851" evidence="2">
    <location>
        <begin position="62"/>
        <end position="196"/>
    </location>
</feature>
<evidence type="ECO:0000256" key="1">
    <source>
        <dbReference type="SAM" id="SignalP"/>
    </source>
</evidence>
<dbReference type="GO" id="GO:0004601">
    <property type="term" value="F:peroxidase activity"/>
    <property type="evidence" value="ECO:0007669"/>
    <property type="project" value="InterPro"/>
</dbReference>
<dbReference type="SUPFAM" id="SSF48317">
    <property type="entry name" value="Acid phosphatase/Vanadium-dependent haloperoxidase"/>
    <property type="match status" value="1"/>
</dbReference>
<dbReference type="CDD" id="cd03398">
    <property type="entry name" value="PAP2_haloperoxidase"/>
    <property type="match status" value="1"/>
</dbReference>
<dbReference type="AlphaFoldDB" id="A0A8J7C0I9"/>
<dbReference type="EMBL" id="JACXAE010000120">
    <property type="protein sequence ID" value="MBD2778098.1"/>
    <property type="molecule type" value="Genomic_DNA"/>
</dbReference>
<feature type="domain" description="Vanadium-dependent haloperoxidase NapH1-like second helical-bundle" evidence="3">
    <location>
        <begin position="304"/>
        <end position="465"/>
    </location>
</feature>
<reference evidence="4" key="1">
    <citation type="submission" date="2020-09" db="EMBL/GenBank/DDBJ databases">
        <title>Iningainema tapete sp. nov. (Scytonemataceae, Cyanobacteria) from greenhouses in central Florida (USA) produces two types of nodularin with biosynthetic potential for microcystin-LR and anabaenopeptins.</title>
        <authorList>
            <person name="Berthold D.E."/>
            <person name="Lefler F.W."/>
            <person name="Huang I.-S."/>
            <person name="Abdulla H."/>
            <person name="Zimba P.V."/>
            <person name="Laughinghouse H.D. IV."/>
        </authorList>
    </citation>
    <scope>NUCLEOTIDE SEQUENCE</scope>
    <source>
        <strain evidence="4">BLCCT55</strain>
    </source>
</reference>
<dbReference type="InterPro" id="IPR036938">
    <property type="entry name" value="PAP2/HPO_sf"/>
</dbReference>
<organism evidence="4 5">
    <name type="scientific">Iningainema tapete BLCC-T55</name>
    <dbReference type="NCBI Taxonomy" id="2748662"/>
    <lineage>
        <taxon>Bacteria</taxon>
        <taxon>Bacillati</taxon>
        <taxon>Cyanobacteriota</taxon>
        <taxon>Cyanophyceae</taxon>
        <taxon>Nostocales</taxon>
        <taxon>Scytonemataceae</taxon>
        <taxon>Iningainema tapete</taxon>
    </lineage>
</organism>
<dbReference type="RefSeq" id="WP_190837396.1">
    <property type="nucleotide sequence ID" value="NZ_CAWPPI010000120.1"/>
</dbReference>
<evidence type="ECO:0000259" key="2">
    <source>
        <dbReference type="Pfam" id="PF21167"/>
    </source>
</evidence>
<dbReference type="PANTHER" id="PTHR34599">
    <property type="entry name" value="PEROXIDASE-RELATED"/>
    <property type="match status" value="1"/>
</dbReference>
<dbReference type="InterPro" id="IPR049283">
    <property type="entry name" value="DUF6851"/>
</dbReference>
<proteinExistence type="predicted"/>
<evidence type="ECO:0000313" key="4">
    <source>
        <dbReference type="EMBL" id="MBD2778098.1"/>
    </source>
</evidence>
<accession>A0A8J7C0I9</accession>
<dbReference type="Proteomes" id="UP000629098">
    <property type="component" value="Unassembled WGS sequence"/>
</dbReference>
<name>A0A8J7C0I9_9CYAN</name>